<feature type="transmembrane region" description="Helical" evidence="1">
    <location>
        <begin position="20"/>
        <end position="53"/>
    </location>
</feature>
<organism evidence="2 3">
    <name type="scientific">Waltera intestinalis</name>
    <dbReference type="NCBI Taxonomy" id="2606635"/>
    <lineage>
        <taxon>Bacteria</taxon>
        <taxon>Bacillati</taxon>
        <taxon>Bacillota</taxon>
        <taxon>Clostridia</taxon>
        <taxon>Lachnospirales</taxon>
        <taxon>Lachnospiraceae</taxon>
        <taxon>Waltera</taxon>
    </lineage>
</organism>
<accession>A0A6L5YIM0</accession>
<keyword evidence="1" id="KW-0812">Transmembrane</keyword>
<dbReference type="RefSeq" id="WP_154496428.1">
    <property type="nucleotide sequence ID" value="NZ_VUMU01000008.1"/>
</dbReference>
<evidence type="ECO:0000313" key="3">
    <source>
        <dbReference type="Proteomes" id="UP000476055"/>
    </source>
</evidence>
<keyword evidence="1" id="KW-0472">Membrane</keyword>
<protein>
    <recommendedName>
        <fullName evidence="4">Zn-finger containing protein</fullName>
    </recommendedName>
</protein>
<sequence length="130" mass="15895">MKEKLQRFMWGRYGNDRFNQFLMIVALVCLALSFLGLRIFYVLALALLVYVYYRMFSRNMSKRSAENQWYLKKEMKVRSWWQRRKKLFAGHRDYKIFKCPKCGQKLRVPRHKGKIAIHCRKCGEEFIRKT</sequence>
<reference evidence="2 3" key="1">
    <citation type="submission" date="2019-08" db="EMBL/GenBank/DDBJ databases">
        <title>In-depth cultivation of the pig gut microbiome towards novel bacterial diversity and tailored functional studies.</title>
        <authorList>
            <person name="Wylensek D."/>
            <person name="Hitch T.C.A."/>
            <person name="Clavel T."/>
        </authorList>
    </citation>
    <scope>NUCLEOTIDE SEQUENCE [LARGE SCALE GENOMIC DNA]</scope>
    <source>
        <strain evidence="2 3">WCA3-601-WT-6H</strain>
    </source>
</reference>
<keyword evidence="1" id="KW-1133">Transmembrane helix</keyword>
<evidence type="ECO:0000313" key="2">
    <source>
        <dbReference type="EMBL" id="MST58244.1"/>
    </source>
</evidence>
<proteinExistence type="predicted"/>
<name>A0A6L5YIM0_9FIRM</name>
<evidence type="ECO:0008006" key="4">
    <source>
        <dbReference type="Google" id="ProtNLM"/>
    </source>
</evidence>
<gene>
    <name evidence="2" type="ORF">FYJ59_08350</name>
</gene>
<dbReference type="AlphaFoldDB" id="A0A6L5YIM0"/>
<dbReference type="Proteomes" id="UP000476055">
    <property type="component" value="Unassembled WGS sequence"/>
</dbReference>
<dbReference type="EMBL" id="VUMU01000008">
    <property type="protein sequence ID" value="MST58244.1"/>
    <property type="molecule type" value="Genomic_DNA"/>
</dbReference>
<keyword evidence="3" id="KW-1185">Reference proteome</keyword>
<evidence type="ECO:0000256" key="1">
    <source>
        <dbReference type="SAM" id="Phobius"/>
    </source>
</evidence>
<comment type="caution">
    <text evidence="2">The sequence shown here is derived from an EMBL/GenBank/DDBJ whole genome shotgun (WGS) entry which is preliminary data.</text>
</comment>